<comment type="caution">
    <text evidence="11">The sequence shown here is derived from an EMBL/GenBank/DDBJ whole genome shotgun (WGS) entry which is preliminary data.</text>
</comment>
<comment type="subcellular location">
    <subcellularLocation>
        <location evidence="1">Cell membrane</location>
        <topology evidence="1">Peripheral membrane protein</topology>
    </subcellularLocation>
</comment>
<dbReference type="InterPro" id="IPR003593">
    <property type="entry name" value="AAA+_ATPase"/>
</dbReference>
<dbReference type="PANTHER" id="PTHR42711">
    <property type="entry name" value="ABC TRANSPORTER ATP-BINDING PROTEIN"/>
    <property type="match status" value="1"/>
</dbReference>
<dbReference type="Pfam" id="PF00005">
    <property type="entry name" value="ABC_tran"/>
    <property type="match status" value="1"/>
</dbReference>
<dbReference type="EMBL" id="JBHLUD010000004">
    <property type="protein sequence ID" value="MFC0542673.1"/>
    <property type="molecule type" value="Genomic_DNA"/>
</dbReference>
<keyword evidence="8" id="KW-0046">Antibiotic resistance</keyword>
<organism evidence="11 12">
    <name type="scientific">Kutzneria chonburiensis</name>
    <dbReference type="NCBI Taxonomy" id="1483604"/>
    <lineage>
        <taxon>Bacteria</taxon>
        <taxon>Bacillati</taxon>
        <taxon>Actinomycetota</taxon>
        <taxon>Actinomycetes</taxon>
        <taxon>Pseudonocardiales</taxon>
        <taxon>Pseudonocardiaceae</taxon>
        <taxon>Kutzneria</taxon>
    </lineage>
</organism>
<dbReference type="PANTHER" id="PTHR42711:SF19">
    <property type="entry name" value="DOXORUBICIN RESISTANCE ATP-BINDING PROTEIN DRRA"/>
    <property type="match status" value="1"/>
</dbReference>
<dbReference type="SMART" id="SM00382">
    <property type="entry name" value="AAA"/>
    <property type="match status" value="1"/>
</dbReference>
<evidence type="ECO:0000256" key="4">
    <source>
        <dbReference type="ARBA" id="ARBA00022741"/>
    </source>
</evidence>
<dbReference type="Gene3D" id="3.40.50.300">
    <property type="entry name" value="P-loop containing nucleotide triphosphate hydrolases"/>
    <property type="match status" value="1"/>
</dbReference>
<dbReference type="RefSeq" id="WP_273941089.1">
    <property type="nucleotide sequence ID" value="NZ_CP097263.1"/>
</dbReference>
<accession>A0ABV6MQW8</accession>
<dbReference type="GO" id="GO:0005524">
    <property type="term" value="F:ATP binding"/>
    <property type="evidence" value="ECO:0007669"/>
    <property type="project" value="UniProtKB-KW"/>
</dbReference>
<evidence type="ECO:0000256" key="6">
    <source>
        <dbReference type="ARBA" id="ARBA00022967"/>
    </source>
</evidence>
<evidence type="ECO:0000256" key="7">
    <source>
        <dbReference type="ARBA" id="ARBA00023136"/>
    </source>
</evidence>
<keyword evidence="7" id="KW-0472">Membrane</keyword>
<evidence type="ECO:0000256" key="2">
    <source>
        <dbReference type="ARBA" id="ARBA00022448"/>
    </source>
</evidence>
<sequence>MRPAIVVEELVKTFRGGARALDGLSFSVPHGTVLGLLGPNGAGKTTAVRVLATLLRADSGGAWVHGVDVFRRPNDVARLLGLTGQYAAVDELLSGEENLYLVGRLAGLSRRDAVGRAADLLTAFGLGDVARRTAGGYSGGLRRRLDIAVSIVTRPGVLMLDEPTTGLDPRSRNQLWDQIRRLVAEGTTVLLTTQYLDEADALADDIVIVDHGRVVAAGRPDQLKKRVGGQRLEIGPVRPEHLVDTAALLSDLTGERARVDQQSRLVSVPAGPPAEVAEVLRRLDERGMAPAGMTMRGPSLDEVFLALTGRRT</sequence>
<feature type="domain" description="ABC transporter" evidence="10">
    <location>
        <begin position="5"/>
        <end position="236"/>
    </location>
</feature>
<dbReference type="InterPro" id="IPR003439">
    <property type="entry name" value="ABC_transporter-like_ATP-bd"/>
</dbReference>
<evidence type="ECO:0000259" key="10">
    <source>
        <dbReference type="PROSITE" id="PS50893"/>
    </source>
</evidence>
<keyword evidence="3" id="KW-1003">Cell membrane</keyword>
<evidence type="ECO:0000256" key="8">
    <source>
        <dbReference type="ARBA" id="ARBA00023251"/>
    </source>
</evidence>
<evidence type="ECO:0000313" key="12">
    <source>
        <dbReference type="Proteomes" id="UP001589810"/>
    </source>
</evidence>
<dbReference type="PROSITE" id="PS50893">
    <property type="entry name" value="ABC_TRANSPORTER_2"/>
    <property type="match status" value="1"/>
</dbReference>
<keyword evidence="12" id="KW-1185">Reference proteome</keyword>
<dbReference type="SUPFAM" id="SSF52540">
    <property type="entry name" value="P-loop containing nucleoside triphosphate hydrolases"/>
    <property type="match status" value="1"/>
</dbReference>
<proteinExistence type="inferred from homology"/>
<evidence type="ECO:0000256" key="5">
    <source>
        <dbReference type="ARBA" id="ARBA00022840"/>
    </source>
</evidence>
<keyword evidence="6" id="KW-1278">Translocase</keyword>
<evidence type="ECO:0000256" key="9">
    <source>
        <dbReference type="ARBA" id="ARBA00049985"/>
    </source>
</evidence>
<keyword evidence="4" id="KW-0547">Nucleotide-binding</keyword>
<evidence type="ECO:0000256" key="1">
    <source>
        <dbReference type="ARBA" id="ARBA00004202"/>
    </source>
</evidence>
<keyword evidence="5 11" id="KW-0067">ATP-binding</keyword>
<dbReference type="InterPro" id="IPR005894">
    <property type="entry name" value="DrrA"/>
</dbReference>
<dbReference type="InterPro" id="IPR050763">
    <property type="entry name" value="ABC_transporter_ATP-binding"/>
</dbReference>
<gene>
    <name evidence="11" type="ORF">ACFFH7_14345</name>
</gene>
<dbReference type="InterPro" id="IPR027417">
    <property type="entry name" value="P-loop_NTPase"/>
</dbReference>
<protein>
    <submittedName>
        <fullName evidence="11">ATP-binding cassette domain-containing protein</fullName>
    </submittedName>
</protein>
<dbReference type="Proteomes" id="UP001589810">
    <property type="component" value="Unassembled WGS sequence"/>
</dbReference>
<evidence type="ECO:0000313" key="11">
    <source>
        <dbReference type="EMBL" id="MFC0542673.1"/>
    </source>
</evidence>
<keyword evidence="2" id="KW-0813">Transport</keyword>
<reference evidence="11 12" key="1">
    <citation type="submission" date="2024-09" db="EMBL/GenBank/DDBJ databases">
        <authorList>
            <person name="Sun Q."/>
            <person name="Mori K."/>
        </authorList>
    </citation>
    <scope>NUCLEOTIDE SEQUENCE [LARGE SCALE GENOMIC DNA]</scope>
    <source>
        <strain evidence="11 12">TBRC 1432</strain>
    </source>
</reference>
<comment type="similarity">
    <text evidence="9">Belongs to the ABC transporter superfamily. Drug exporter-1 (DrugE1) (TC 3.A.1.105) family.</text>
</comment>
<name>A0ABV6MQW8_9PSEU</name>
<dbReference type="NCBIfam" id="TIGR01188">
    <property type="entry name" value="drrA"/>
    <property type="match status" value="1"/>
</dbReference>
<evidence type="ECO:0000256" key="3">
    <source>
        <dbReference type="ARBA" id="ARBA00022475"/>
    </source>
</evidence>